<evidence type="ECO:0000256" key="1">
    <source>
        <dbReference type="SAM" id="MobiDB-lite"/>
    </source>
</evidence>
<keyword evidence="2" id="KW-0472">Membrane</keyword>
<sequence>MVSSATMEGFLTANPGDRISSEPQTIEEKAKQIAVDKYDITGEHIQVPTYFIVNYPNGETKALHHVRDAKAISDVIRQMRLEEETTTTQTSSSPKNINGLIIILGLAIVGLFLMTLIISIGVF</sequence>
<dbReference type="EMBL" id="CP001287">
    <property type="protein sequence ID" value="ACK66738.1"/>
    <property type="molecule type" value="Genomic_DNA"/>
</dbReference>
<dbReference type="HOGENOM" id="CLU_151170_0_0_3"/>
<evidence type="ECO:0000256" key="2">
    <source>
        <dbReference type="SAM" id="Phobius"/>
    </source>
</evidence>
<dbReference type="OrthoDB" id="531309at2"/>
<keyword evidence="2" id="KW-1133">Transmembrane helix</keyword>
<dbReference type="AlphaFoldDB" id="B7K5K5"/>
<feature type="region of interest" description="Disordered" evidence="1">
    <location>
        <begin position="1"/>
        <end position="23"/>
    </location>
</feature>
<gene>
    <name evidence="3" type="ordered locus">PCC8801_2737</name>
</gene>
<evidence type="ECO:0000313" key="3">
    <source>
        <dbReference type="EMBL" id="ACK66738.1"/>
    </source>
</evidence>
<dbReference type="RefSeq" id="WP_012596005.1">
    <property type="nucleotide sequence ID" value="NC_011726.1"/>
</dbReference>
<keyword evidence="4" id="KW-1185">Reference proteome</keyword>
<organism evidence="3 4">
    <name type="scientific">Rippkaea orientalis (strain PCC 8801 / RF-1)</name>
    <name type="common">Cyanothece sp. (strain PCC 8801)</name>
    <dbReference type="NCBI Taxonomy" id="41431"/>
    <lineage>
        <taxon>Bacteria</taxon>
        <taxon>Bacillati</taxon>
        <taxon>Cyanobacteriota</taxon>
        <taxon>Cyanophyceae</taxon>
        <taxon>Oscillatoriophycideae</taxon>
        <taxon>Chroococcales</taxon>
        <taxon>Aphanothecaceae</taxon>
        <taxon>Rippkaea</taxon>
        <taxon>Rippkaea orientalis</taxon>
    </lineage>
</organism>
<dbReference type="eggNOG" id="ENOG5032V36">
    <property type="taxonomic scope" value="Bacteria"/>
</dbReference>
<proteinExistence type="predicted"/>
<dbReference type="Proteomes" id="UP000008204">
    <property type="component" value="Chromosome"/>
</dbReference>
<evidence type="ECO:0000313" key="4">
    <source>
        <dbReference type="Proteomes" id="UP000008204"/>
    </source>
</evidence>
<dbReference type="STRING" id="41431.PCC8801_2737"/>
<dbReference type="KEGG" id="cyp:PCC8801_2737"/>
<protein>
    <submittedName>
        <fullName evidence="3">Uncharacterized protein</fullName>
    </submittedName>
</protein>
<reference evidence="4" key="1">
    <citation type="journal article" date="2011" name="MBio">
        <title>Novel metabolic attributes of the genus Cyanothece, comprising a group of unicellular nitrogen-fixing Cyanobacteria.</title>
        <authorList>
            <person name="Bandyopadhyay A."/>
            <person name="Elvitigala T."/>
            <person name="Welsh E."/>
            <person name="Stockel J."/>
            <person name="Liberton M."/>
            <person name="Min H."/>
            <person name="Sherman L.A."/>
            <person name="Pakrasi H.B."/>
        </authorList>
    </citation>
    <scope>NUCLEOTIDE SEQUENCE [LARGE SCALE GENOMIC DNA]</scope>
    <source>
        <strain evidence="4">PCC 8801</strain>
    </source>
</reference>
<feature type="transmembrane region" description="Helical" evidence="2">
    <location>
        <begin position="100"/>
        <end position="122"/>
    </location>
</feature>
<name>B7K5K5_RIPO1</name>
<keyword evidence="2" id="KW-0812">Transmembrane</keyword>
<accession>B7K5K5</accession>